<evidence type="ECO:0000313" key="3">
    <source>
        <dbReference type="Proteomes" id="UP001056201"/>
    </source>
</evidence>
<dbReference type="PROSITE" id="PS50043">
    <property type="entry name" value="HTH_LUXR_2"/>
    <property type="match status" value="1"/>
</dbReference>
<feature type="domain" description="HTH luxR-type" evidence="1">
    <location>
        <begin position="137"/>
        <end position="202"/>
    </location>
</feature>
<dbReference type="SUPFAM" id="SSF46894">
    <property type="entry name" value="C-terminal effector domain of the bipartite response regulators"/>
    <property type="match status" value="1"/>
</dbReference>
<name>A0ABY4RZ52_AQUTE</name>
<dbReference type="Proteomes" id="UP001056201">
    <property type="component" value="Chromosome 1"/>
</dbReference>
<gene>
    <name evidence="2" type="ORF">MW290_07290</name>
</gene>
<dbReference type="InterPro" id="IPR000792">
    <property type="entry name" value="Tscrpt_reg_LuxR_C"/>
</dbReference>
<proteinExistence type="predicted"/>
<dbReference type="InterPro" id="IPR036388">
    <property type="entry name" value="WH-like_DNA-bd_sf"/>
</dbReference>
<dbReference type="Gene3D" id="1.10.10.10">
    <property type="entry name" value="Winged helix-like DNA-binding domain superfamily/Winged helix DNA-binding domain"/>
    <property type="match status" value="1"/>
</dbReference>
<dbReference type="PRINTS" id="PR00038">
    <property type="entry name" value="HTHLUXR"/>
</dbReference>
<dbReference type="RefSeq" id="WP_250194017.1">
    <property type="nucleotide sequence ID" value="NZ_CP097635.1"/>
</dbReference>
<protein>
    <submittedName>
        <fullName evidence="2">Helix-turn-helix transcriptional regulator</fullName>
    </submittedName>
</protein>
<accession>A0ABY4RZ52</accession>
<dbReference type="InterPro" id="IPR016032">
    <property type="entry name" value="Sig_transdc_resp-reg_C-effctor"/>
</dbReference>
<organism evidence="2 3">
    <name type="scientific">Aquincola tertiaricarbonis</name>
    <dbReference type="NCBI Taxonomy" id="391953"/>
    <lineage>
        <taxon>Bacteria</taxon>
        <taxon>Pseudomonadati</taxon>
        <taxon>Pseudomonadota</taxon>
        <taxon>Betaproteobacteria</taxon>
        <taxon>Burkholderiales</taxon>
        <taxon>Sphaerotilaceae</taxon>
        <taxon>Aquincola</taxon>
    </lineage>
</organism>
<evidence type="ECO:0000313" key="2">
    <source>
        <dbReference type="EMBL" id="URI05752.1"/>
    </source>
</evidence>
<reference evidence="2" key="1">
    <citation type="submission" date="2022-05" db="EMBL/GenBank/DDBJ databases">
        <title>An RpoN-dependent PEP-CTERM gene is involved in floc formation of an Aquincola tertiaricarbonis strain.</title>
        <authorList>
            <person name="Qiu D."/>
            <person name="Xia M."/>
        </authorList>
    </citation>
    <scope>NUCLEOTIDE SEQUENCE</scope>
    <source>
        <strain evidence="2">RN12</strain>
    </source>
</reference>
<keyword evidence="3" id="KW-1185">Reference proteome</keyword>
<dbReference type="SMART" id="SM00421">
    <property type="entry name" value="HTH_LUXR"/>
    <property type="match status" value="1"/>
</dbReference>
<sequence>MATPLVSTHTDTACRWPMRQVNEDFAPSPWNLLAAALDQLDCGLVVLDERLALLHANRHGRQRLLMPAGDLSVRLLPELMQRASQALLLGRRSLHALAGSPQDAVAVLPLPGQEGGSAGVLLVASRGGICSAVTLGLYAQQHRLTLAETQVLQALAGGASPDQIARQHGVAPCTTRTHISSIRQKTGSASITALLRHVAGLPPVGALVG</sequence>
<evidence type="ECO:0000259" key="1">
    <source>
        <dbReference type="PROSITE" id="PS50043"/>
    </source>
</evidence>
<dbReference type="Pfam" id="PF00196">
    <property type="entry name" value="GerE"/>
    <property type="match status" value="1"/>
</dbReference>
<dbReference type="EMBL" id="CP097635">
    <property type="protein sequence ID" value="URI05752.1"/>
    <property type="molecule type" value="Genomic_DNA"/>
</dbReference>